<accession>A0A8J2BMD4</accession>
<proteinExistence type="predicted"/>
<evidence type="ECO:0000313" key="5">
    <source>
        <dbReference type="Proteomes" id="UP000663859"/>
    </source>
</evidence>
<dbReference type="Gene3D" id="2.40.50.100">
    <property type="match status" value="1"/>
</dbReference>
<feature type="domain" description="Multidrug export protein EmrA/FarA alpha-helical hairpin" evidence="3">
    <location>
        <begin position="127"/>
        <end position="244"/>
    </location>
</feature>
<evidence type="ECO:0000313" key="4">
    <source>
        <dbReference type="EMBL" id="CAF0701929.1"/>
    </source>
</evidence>
<feature type="coiled-coil region" evidence="2">
    <location>
        <begin position="127"/>
        <end position="216"/>
    </location>
</feature>
<comment type="caution">
    <text evidence="4">The sequence shown here is derived from an EMBL/GenBank/DDBJ whole genome shotgun (WGS) entry which is preliminary data.</text>
</comment>
<reference evidence="4" key="1">
    <citation type="submission" date="2021-02" db="EMBL/GenBank/DDBJ databases">
        <authorList>
            <person name="Cremers G."/>
            <person name="Picone N."/>
        </authorList>
    </citation>
    <scope>NUCLEOTIDE SEQUENCE</scope>
    <source>
        <strain evidence="4">PQ17</strain>
    </source>
</reference>
<dbReference type="Gene3D" id="2.40.30.170">
    <property type="match status" value="1"/>
</dbReference>
<dbReference type="AlphaFoldDB" id="A0A8J2BMD4"/>
<protein>
    <submittedName>
        <fullName evidence="4">Membrane fusion component of tripartite multidrug resistance system</fullName>
    </submittedName>
</protein>
<dbReference type="Proteomes" id="UP000663859">
    <property type="component" value="Unassembled WGS sequence"/>
</dbReference>
<dbReference type="InterPro" id="IPR050739">
    <property type="entry name" value="MFP"/>
</dbReference>
<evidence type="ECO:0000256" key="1">
    <source>
        <dbReference type="ARBA" id="ARBA00004196"/>
    </source>
</evidence>
<evidence type="ECO:0000259" key="3">
    <source>
        <dbReference type="Pfam" id="PF25885"/>
    </source>
</evidence>
<dbReference type="RefSeq" id="WP_174583498.1">
    <property type="nucleotide sequence ID" value="NZ_CAJNOB010000039.1"/>
</dbReference>
<dbReference type="PANTHER" id="PTHR30386">
    <property type="entry name" value="MEMBRANE FUSION SUBUNIT OF EMRAB-TOLC MULTIDRUG EFFLUX PUMP"/>
    <property type="match status" value="1"/>
</dbReference>
<dbReference type="PANTHER" id="PTHR30386:SF19">
    <property type="entry name" value="MULTIDRUG EXPORT PROTEIN EMRA-RELATED"/>
    <property type="match status" value="1"/>
</dbReference>
<dbReference type="GO" id="GO:0030313">
    <property type="term" value="C:cell envelope"/>
    <property type="evidence" value="ECO:0007669"/>
    <property type="project" value="UniProtKB-SubCell"/>
</dbReference>
<keyword evidence="5" id="KW-1185">Reference proteome</keyword>
<dbReference type="EMBL" id="CAJNOB010000039">
    <property type="protein sequence ID" value="CAF0701929.1"/>
    <property type="molecule type" value="Genomic_DNA"/>
</dbReference>
<sequence>MKDFPSEDLEPPNSQSNHRGAFALRKLQKRLRSFSLRAQAWGKALREEGWEAVPLTAKVLTVVLALVLLAWFLYESLWVTTNDAYVTGNVAPVKAQTSGTVVEVRYEDTQFVRKGEVVVRLDGLKQKVALERAISELGNAVRKVENLFSQVESLRHKIASQKAELERLKYDLSLYRSGSQSGVISQQQAVDTQWKVQELEATIRQLEADLAGADAMVHGTSVYDNPLVTLAAAHVRDAYLDWVRRNVVAPVSGYVAKRTVQPGDQISPEKLLMTIVPLDYVWVVANYRETELRRVRPGQPASVVVDLQGRRITYHGIVEGLLPGTGSVFSLLPPDNATGNYIHVVERLGVRIRLDRKELEKHPLQLGLSVVARIWTWGKDHSVLEPLTQIPPDVYHNDYHSRWYEEELEGADRVIQETIERNRRHPEKELQTLGSMP</sequence>
<dbReference type="GO" id="GO:0055085">
    <property type="term" value="P:transmembrane transport"/>
    <property type="evidence" value="ECO:0007669"/>
    <property type="project" value="InterPro"/>
</dbReference>
<dbReference type="SUPFAM" id="SSF111369">
    <property type="entry name" value="HlyD-like secretion proteins"/>
    <property type="match status" value="2"/>
</dbReference>
<gene>
    <name evidence="4" type="ORF">MPNT_440005</name>
</gene>
<organism evidence="4 5">
    <name type="scientific">Candidatus Methylacidithermus pantelleriae</name>
    <dbReference type="NCBI Taxonomy" id="2744239"/>
    <lineage>
        <taxon>Bacteria</taxon>
        <taxon>Pseudomonadati</taxon>
        <taxon>Verrucomicrobiota</taxon>
        <taxon>Methylacidiphilae</taxon>
        <taxon>Methylacidiphilales</taxon>
        <taxon>Methylacidiphilaceae</taxon>
        <taxon>Candidatus Methylacidithermus</taxon>
    </lineage>
</organism>
<dbReference type="Pfam" id="PF25885">
    <property type="entry name" value="HH_EMRA"/>
    <property type="match status" value="1"/>
</dbReference>
<keyword evidence="2" id="KW-0175">Coiled coil</keyword>
<comment type="subcellular location">
    <subcellularLocation>
        <location evidence="1">Cell envelope</location>
    </subcellularLocation>
</comment>
<dbReference type="InterPro" id="IPR058633">
    <property type="entry name" value="EmrA/FarA_HH"/>
</dbReference>
<evidence type="ECO:0000256" key="2">
    <source>
        <dbReference type="SAM" id="Coils"/>
    </source>
</evidence>
<name>A0A8J2BMD4_9BACT</name>